<organism evidence="1 2">
    <name type="scientific">Streblomastix strix</name>
    <dbReference type="NCBI Taxonomy" id="222440"/>
    <lineage>
        <taxon>Eukaryota</taxon>
        <taxon>Metamonada</taxon>
        <taxon>Preaxostyla</taxon>
        <taxon>Oxymonadida</taxon>
        <taxon>Streblomastigidae</taxon>
        <taxon>Streblomastix</taxon>
    </lineage>
</organism>
<protein>
    <submittedName>
        <fullName evidence="1">Uncharacterized protein</fullName>
    </submittedName>
</protein>
<evidence type="ECO:0000313" key="1">
    <source>
        <dbReference type="EMBL" id="KAA6359502.1"/>
    </source>
</evidence>
<sequence>MTTLIDKIFIEEEAKLTLSNTIDINSYVSIFRQLYNSALFSNWINQKEKAIRYSARSVHVYLHIIKHHNNYKSIQSNVDASLHENTKQLIDLLDRLKKYANERLSKNLPIDEPK</sequence>
<accession>A0A5J4TNR7</accession>
<feature type="non-terminal residue" evidence="1">
    <location>
        <position position="114"/>
    </location>
</feature>
<dbReference type="EMBL" id="SNRW01028283">
    <property type="protein sequence ID" value="KAA6359502.1"/>
    <property type="molecule type" value="Genomic_DNA"/>
</dbReference>
<dbReference type="Proteomes" id="UP000324800">
    <property type="component" value="Unassembled WGS sequence"/>
</dbReference>
<comment type="caution">
    <text evidence="1">The sequence shown here is derived from an EMBL/GenBank/DDBJ whole genome shotgun (WGS) entry which is preliminary data.</text>
</comment>
<name>A0A5J4TNR7_9EUKA</name>
<proteinExistence type="predicted"/>
<gene>
    <name evidence="1" type="ORF">EZS28_044971</name>
</gene>
<dbReference type="Gene3D" id="1.20.58.80">
    <property type="entry name" value="Phosphotransferase system, lactose/cellobiose-type IIA subunit"/>
    <property type="match status" value="1"/>
</dbReference>
<evidence type="ECO:0000313" key="2">
    <source>
        <dbReference type="Proteomes" id="UP000324800"/>
    </source>
</evidence>
<reference evidence="1 2" key="1">
    <citation type="submission" date="2019-03" db="EMBL/GenBank/DDBJ databases">
        <title>Single cell metagenomics reveals metabolic interactions within the superorganism composed of flagellate Streblomastix strix and complex community of Bacteroidetes bacteria on its surface.</title>
        <authorList>
            <person name="Treitli S.C."/>
            <person name="Kolisko M."/>
            <person name="Husnik F."/>
            <person name="Keeling P."/>
            <person name="Hampl V."/>
        </authorList>
    </citation>
    <scope>NUCLEOTIDE SEQUENCE [LARGE SCALE GENOMIC DNA]</scope>
    <source>
        <strain evidence="1">ST1C</strain>
    </source>
</reference>
<dbReference type="AlphaFoldDB" id="A0A5J4TNR7"/>